<dbReference type="PANTHER" id="PTHR43333:SF1">
    <property type="entry name" value="D-ISOMER SPECIFIC 2-HYDROXYACID DEHYDROGENASE NAD-BINDING DOMAIN-CONTAINING PROTEIN"/>
    <property type="match status" value="1"/>
</dbReference>
<keyword evidence="2" id="KW-0520">NAD</keyword>
<feature type="domain" description="D-isomer specific 2-hydroxyacid dehydrogenase NAD-binding" evidence="3">
    <location>
        <begin position="126"/>
        <end position="287"/>
    </location>
</feature>
<dbReference type="PANTHER" id="PTHR43333">
    <property type="entry name" value="2-HACID_DH_C DOMAIN-CONTAINING PROTEIN"/>
    <property type="match status" value="1"/>
</dbReference>
<evidence type="ECO:0000256" key="1">
    <source>
        <dbReference type="ARBA" id="ARBA00023002"/>
    </source>
</evidence>
<dbReference type="SUPFAM" id="SSF52283">
    <property type="entry name" value="Formate/glycerate dehydrogenase catalytic domain-like"/>
    <property type="match status" value="1"/>
</dbReference>
<keyword evidence="4" id="KW-0670">Pyruvate</keyword>
<dbReference type="AlphaFoldDB" id="A0A2V3IDX1"/>
<dbReference type="GO" id="GO:0051287">
    <property type="term" value="F:NAD binding"/>
    <property type="evidence" value="ECO:0007669"/>
    <property type="project" value="InterPro"/>
</dbReference>
<dbReference type="Pfam" id="PF02826">
    <property type="entry name" value="2-Hacid_dh_C"/>
    <property type="match status" value="1"/>
</dbReference>
<dbReference type="Gene3D" id="3.40.50.720">
    <property type="entry name" value="NAD(P)-binding Rossmann-like Domain"/>
    <property type="match status" value="2"/>
</dbReference>
<keyword evidence="1" id="KW-0560">Oxidoreductase</keyword>
<evidence type="ECO:0000256" key="2">
    <source>
        <dbReference type="ARBA" id="ARBA00023027"/>
    </source>
</evidence>
<accession>A0A2V3IDX1</accession>
<proteinExistence type="predicted"/>
<evidence type="ECO:0000313" key="4">
    <source>
        <dbReference type="EMBL" id="PXF40273.1"/>
    </source>
</evidence>
<organism evidence="4 5">
    <name type="scientific">Gracilariopsis chorda</name>
    <dbReference type="NCBI Taxonomy" id="448386"/>
    <lineage>
        <taxon>Eukaryota</taxon>
        <taxon>Rhodophyta</taxon>
        <taxon>Florideophyceae</taxon>
        <taxon>Rhodymeniophycidae</taxon>
        <taxon>Gracilariales</taxon>
        <taxon>Gracilariaceae</taxon>
        <taxon>Gracilariopsis</taxon>
    </lineage>
</organism>
<dbReference type="STRING" id="448386.A0A2V3IDX1"/>
<comment type="caution">
    <text evidence="4">The sequence shown here is derived from an EMBL/GenBank/DDBJ whole genome shotgun (WGS) entry which is preliminary data.</text>
</comment>
<evidence type="ECO:0000259" key="3">
    <source>
        <dbReference type="Pfam" id="PF02826"/>
    </source>
</evidence>
<name>A0A2V3IDX1_9FLOR</name>
<gene>
    <name evidence="4" type="ORF">BWQ96_10018</name>
</gene>
<keyword evidence="5" id="KW-1185">Reference proteome</keyword>
<dbReference type="EMBL" id="NBIV01000328">
    <property type="protein sequence ID" value="PXF40273.1"/>
    <property type="molecule type" value="Genomic_DNA"/>
</dbReference>
<dbReference type="InterPro" id="IPR006140">
    <property type="entry name" value="D-isomer_DH_NAD-bd"/>
</dbReference>
<dbReference type="Proteomes" id="UP000247409">
    <property type="component" value="Unassembled WGS sequence"/>
</dbReference>
<dbReference type="GO" id="GO:0016491">
    <property type="term" value="F:oxidoreductase activity"/>
    <property type="evidence" value="ECO:0007669"/>
    <property type="project" value="UniProtKB-KW"/>
</dbReference>
<protein>
    <submittedName>
        <fullName evidence="4">Glyoxylate/hydroxypyruvate reductase A</fullName>
    </submittedName>
</protein>
<reference evidence="4 5" key="1">
    <citation type="journal article" date="2018" name="Mol. Biol. Evol.">
        <title>Analysis of the draft genome of the red seaweed Gracilariopsis chorda provides insights into genome size evolution in Rhodophyta.</title>
        <authorList>
            <person name="Lee J."/>
            <person name="Yang E.C."/>
            <person name="Graf L."/>
            <person name="Yang J.H."/>
            <person name="Qiu H."/>
            <person name="Zel Zion U."/>
            <person name="Chan C.X."/>
            <person name="Stephens T.G."/>
            <person name="Weber A.P.M."/>
            <person name="Boo G.H."/>
            <person name="Boo S.M."/>
            <person name="Kim K.M."/>
            <person name="Shin Y."/>
            <person name="Jung M."/>
            <person name="Lee S.J."/>
            <person name="Yim H.S."/>
            <person name="Lee J.H."/>
            <person name="Bhattacharya D."/>
            <person name="Yoon H.S."/>
        </authorList>
    </citation>
    <scope>NUCLEOTIDE SEQUENCE [LARGE SCALE GENOMIC DNA]</scope>
    <source>
        <strain evidence="4 5">SKKU-2015</strain>
        <tissue evidence="4">Whole body</tissue>
    </source>
</reference>
<dbReference type="InterPro" id="IPR036291">
    <property type="entry name" value="NAD(P)-bd_dom_sf"/>
</dbReference>
<sequence>MVGTILLEWSQCEESGDVDWKIVFNELMPERSIVVWEASTGPKDGVRNDLEQVEFVVMWTIPFSELAKLPKLRAVLLLGAGTDHLKDLNTFASHIPIVRLVDDKVARDMGAYALHWVMHYHFCFDQYLRLQAYGVWRKCPEYVDRSQFAVGVMGMGFAGRAVCDALLAMGYRVLALSRSGRGYKSVQSFSQEHINLFAAECNAVVNVLPLTDETRGIVDASLLGKLRPGAIFINMGRGDSVVDGAVLDALRNGRLRAAVLDVFQEEPLPPNSPFWSEDKVVITPHVSGRPFVRSSVKSVVDNIRRLERGEQPFPTLDRQIGY</sequence>
<dbReference type="SUPFAM" id="SSF51735">
    <property type="entry name" value="NAD(P)-binding Rossmann-fold domains"/>
    <property type="match status" value="1"/>
</dbReference>
<dbReference type="OrthoDB" id="298012at2759"/>
<evidence type="ECO:0000313" key="5">
    <source>
        <dbReference type="Proteomes" id="UP000247409"/>
    </source>
</evidence>